<organism evidence="2 3">
    <name type="scientific">Penicillium decumbens</name>
    <dbReference type="NCBI Taxonomy" id="69771"/>
    <lineage>
        <taxon>Eukaryota</taxon>
        <taxon>Fungi</taxon>
        <taxon>Dikarya</taxon>
        <taxon>Ascomycota</taxon>
        <taxon>Pezizomycotina</taxon>
        <taxon>Eurotiomycetes</taxon>
        <taxon>Eurotiomycetidae</taxon>
        <taxon>Eurotiales</taxon>
        <taxon>Aspergillaceae</taxon>
        <taxon>Penicillium</taxon>
    </lineage>
</organism>
<dbReference type="STRING" id="69771.A0A1V6PHI3"/>
<feature type="region of interest" description="Disordered" evidence="1">
    <location>
        <begin position="34"/>
        <end position="130"/>
    </location>
</feature>
<gene>
    <name evidence="2" type="ORF">PENDEC_c005G00358</name>
</gene>
<keyword evidence="3" id="KW-1185">Reference proteome</keyword>
<protein>
    <submittedName>
        <fullName evidence="2">Uncharacterized protein</fullName>
    </submittedName>
</protein>
<evidence type="ECO:0000313" key="3">
    <source>
        <dbReference type="Proteomes" id="UP000191522"/>
    </source>
</evidence>
<comment type="caution">
    <text evidence="2">The sequence shown here is derived from an EMBL/GenBank/DDBJ whole genome shotgun (WGS) entry which is preliminary data.</text>
</comment>
<dbReference type="Proteomes" id="UP000191522">
    <property type="component" value="Unassembled WGS sequence"/>
</dbReference>
<dbReference type="EMBL" id="MDYL01000005">
    <property type="protein sequence ID" value="OQD76157.1"/>
    <property type="molecule type" value="Genomic_DNA"/>
</dbReference>
<evidence type="ECO:0000256" key="1">
    <source>
        <dbReference type="SAM" id="MobiDB-lite"/>
    </source>
</evidence>
<dbReference type="OrthoDB" id="5420368at2759"/>
<dbReference type="AlphaFoldDB" id="A0A1V6PHI3"/>
<feature type="compositionally biased region" description="Basic residues" evidence="1">
    <location>
        <begin position="89"/>
        <end position="100"/>
    </location>
</feature>
<proteinExistence type="predicted"/>
<accession>A0A1V6PHI3</accession>
<reference evidence="3" key="1">
    <citation type="journal article" date="2017" name="Nat. Microbiol.">
        <title>Global analysis of biosynthetic gene clusters reveals vast potential of secondary metabolite production in Penicillium species.</title>
        <authorList>
            <person name="Nielsen J.C."/>
            <person name="Grijseels S."/>
            <person name="Prigent S."/>
            <person name="Ji B."/>
            <person name="Dainat J."/>
            <person name="Nielsen K.F."/>
            <person name="Frisvad J.C."/>
            <person name="Workman M."/>
            <person name="Nielsen J."/>
        </authorList>
    </citation>
    <scope>NUCLEOTIDE SEQUENCE [LARGE SCALE GENOMIC DNA]</scope>
    <source>
        <strain evidence="3">IBT 11843</strain>
    </source>
</reference>
<evidence type="ECO:0000313" key="2">
    <source>
        <dbReference type="EMBL" id="OQD76157.1"/>
    </source>
</evidence>
<name>A0A1V6PHI3_PENDC</name>
<feature type="compositionally biased region" description="Basic and acidic residues" evidence="1">
    <location>
        <begin position="37"/>
        <end position="59"/>
    </location>
</feature>
<sequence>MPIRWTAMNDQMLLLKILETQEITVDHAKVAAAWPGTEDKQPTARAIKERLSKIKELSKDPSAADPEQASPSSRKGRKPAAKSPAAKKTPSKRGKGKRKATPTPEPDTSEDEADFSHDEDNSDAAGTTAAKKTGAKLKLNVGKHNNGDLAAGDITKALESPAKRLKTLNNGQGFDEVEVDLPTHSNDEC</sequence>